<evidence type="ECO:0000313" key="1">
    <source>
        <dbReference type="EMBL" id="SHJ95687.1"/>
    </source>
</evidence>
<proteinExistence type="predicted"/>
<dbReference type="RefSeq" id="WP_072966180.1">
    <property type="nucleotide sequence ID" value="NZ_FRAJ01000006.1"/>
</dbReference>
<dbReference type="STRING" id="1121266.SAMN02745883_00903"/>
<reference evidence="1 2" key="1">
    <citation type="submission" date="2016-11" db="EMBL/GenBank/DDBJ databases">
        <authorList>
            <person name="Jaros S."/>
            <person name="Januszkiewicz K."/>
            <person name="Wedrychowicz H."/>
        </authorList>
    </citation>
    <scope>NUCLEOTIDE SEQUENCE [LARGE SCALE GENOMIC DNA]</scope>
    <source>
        <strain evidence="1 2">DSM 14501</strain>
    </source>
</reference>
<protein>
    <submittedName>
        <fullName evidence="1">Uncharacterized protein</fullName>
    </submittedName>
</protein>
<sequence>MKGYLLLEDGSIFFGKTVGKENLLGEISINGQDSIKIQCQITGKNKFVANTKSNLKNGIILSNIDFESLKQKIKKSKKLQAKIVTDSLPIQFHMYDLKTFIPIV</sequence>
<dbReference type="EMBL" id="FRAJ01000006">
    <property type="protein sequence ID" value="SHJ95687.1"/>
    <property type="molecule type" value="Genomic_DNA"/>
</dbReference>
<evidence type="ECO:0000313" key="2">
    <source>
        <dbReference type="Proteomes" id="UP000184082"/>
    </source>
</evidence>
<accession>A0A1M6NJ20</accession>
<dbReference type="Proteomes" id="UP000184082">
    <property type="component" value="Unassembled WGS sequence"/>
</dbReference>
<keyword evidence="2" id="KW-1185">Reference proteome</keyword>
<organism evidence="1 2">
    <name type="scientific">Caminicella sporogenes DSM 14501</name>
    <dbReference type="NCBI Taxonomy" id="1121266"/>
    <lineage>
        <taxon>Bacteria</taxon>
        <taxon>Bacillati</taxon>
        <taxon>Bacillota</taxon>
        <taxon>Clostridia</taxon>
        <taxon>Peptostreptococcales</taxon>
        <taxon>Caminicellaceae</taxon>
        <taxon>Caminicella</taxon>
    </lineage>
</organism>
<dbReference type="AlphaFoldDB" id="A0A1M6NJ20"/>
<gene>
    <name evidence="1" type="ORF">SAMN02745883_00903</name>
</gene>
<name>A0A1M6NJ20_9FIRM</name>